<proteinExistence type="predicted"/>
<evidence type="ECO:0000313" key="2">
    <source>
        <dbReference type="EMBL" id="KAF2748827.1"/>
    </source>
</evidence>
<dbReference type="Proteomes" id="UP000799440">
    <property type="component" value="Unassembled WGS sequence"/>
</dbReference>
<feature type="region of interest" description="Disordered" evidence="1">
    <location>
        <begin position="1"/>
        <end position="38"/>
    </location>
</feature>
<sequence length="277" mass="30896">MPSMMLPDPEAESKATVKTEVKREGGDDDALEGVATRPVQIKREEIGRTLADVEPEDVEGSVDISRFMPPNRAIIQNGSLTQHSSFNHSSEASFQFQLNMKCIYCCGTRGHDCHAKRWEDCRRKCPYCDDRSHVGKLCPRLWCTQDWWKRYLGRVPTVAEVPSLCPTPEQIERVILQASSQKPHRGTKRKAGEAFGAHQPTDGMVEESLSQVAEGKKPAEASKTIEQLKSEIELLKKELAMRPMKPTEDTKLHASVTCTECSAPLDIHLAVWAAKGA</sequence>
<dbReference type="OrthoDB" id="3795464at2759"/>
<accession>A0A6A6VI94</accession>
<gene>
    <name evidence="2" type="ORF">M011DRAFT_476200</name>
</gene>
<dbReference type="AlphaFoldDB" id="A0A6A6VI94"/>
<feature type="region of interest" description="Disordered" evidence="1">
    <location>
        <begin position="179"/>
        <end position="201"/>
    </location>
</feature>
<evidence type="ECO:0000313" key="3">
    <source>
        <dbReference type="Proteomes" id="UP000799440"/>
    </source>
</evidence>
<name>A0A6A6VI94_9PLEO</name>
<dbReference type="EMBL" id="MU006568">
    <property type="protein sequence ID" value="KAF2748827.1"/>
    <property type="molecule type" value="Genomic_DNA"/>
</dbReference>
<feature type="compositionally biased region" description="Basic and acidic residues" evidence="1">
    <location>
        <begin position="11"/>
        <end position="25"/>
    </location>
</feature>
<organism evidence="2 3">
    <name type="scientific">Sporormia fimetaria CBS 119925</name>
    <dbReference type="NCBI Taxonomy" id="1340428"/>
    <lineage>
        <taxon>Eukaryota</taxon>
        <taxon>Fungi</taxon>
        <taxon>Dikarya</taxon>
        <taxon>Ascomycota</taxon>
        <taxon>Pezizomycotina</taxon>
        <taxon>Dothideomycetes</taxon>
        <taxon>Pleosporomycetidae</taxon>
        <taxon>Pleosporales</taxon>
        <taxon>Sporormiaceae</taxon>
        <taxon>Sporormia</taxon>
    </lineage>
</organism>
<reference evidence="2" key="1">
    <citation type="journal article" date="2020" name="Stud. Mycol.">
        <title>101 Dothideomycetes genomes: a test case for predicting lifestyles and emergence of pathogens.</title>
        <authorList>
            <person name="Haridas S."/>
            <person name="Albert R."/>
            <person name="Binder M."/>
            <person name="Bloem J."/>
            <person name="Labutti K."/>
            <person name="Salamov A."/>
            <person name="Andreopoulos B."/>
            <person name="Baker S."/>
            <person name="Barry K."/>
            <person name="Bills G."/>
            <person name="Bluhm B."/>
            <person name="Cannon C."/>
            <person name="Castanera R."/>
            <person name="Culley D."/>
            <person name="Daum C."/>
            <person name="Ezra D."/>
            <person name="Gonzalez J."/>
            <person name="Henrissat B."/>
            <person name="Kuo A."/>
            <person name="Liang C."/>
            <person name="Lipzen A."/>
            <person name="Lutzoni F."/>
            <person name="Magnuson J."/>
            <person name="Mondo S."/>
            <person name="Nolan M."/>
            <person name="Ohm R."/>
            <person name="Pangilinan J."/>
            <person name="Park H.-J."/>
            <person name="Ramirez L."/>
            <person name="Alfaro M."/>
            <person name="Sun H."/>
            <person name="Tritt A."/>
            <person name="Yoshinaga Y."/>
            <person name="Zwiers L.-H."/>
            <person name="Turgeon B."/>
            <person name="Goodwin S."/>
            <person name="Spatafora J."/>
            <person name="Crous P."/>
            <person name="Grigoriev I."/>
        </authorList>
    </citation>
    <scope>NUCLEOTIDE SEQUENCE</scope>
    <source>
        <strain evidence="2">CBS 119925</strain>
    </source>
</reference>
<evidence type="ECO:0000256" key="1">
    <source>
        <dbReference type="SAM" id="MobiDB-lite"/>
    </source>
</evidence>
<evidence type="ECO:0008006" key="4">
    <source>
        <dbReference type="Google" id="ProtNLM"/>
    </source>
</evidence>
<protein>
    <recommendedName>
        <fullName evidence="4">CCHC-type domain-containing protein</fullName>
    </recommendedName>
</protein>
<keyword evidence="3" id="KW-1185">Reference proteome</keyword>